<dbReference type="PANTHER" id="PTHR44688:SF16">
    <property type="entry name" value="DNA-BINDING TRANSCRIPTIONAL ACTIVATOR DEVR_DOSR"/>
    <property type="match status" value="1"/>
</dbReference>
<dbReference type="Pfam" id="PF03472">
    <property type="entry name" value="Autoind_bind"/>
    <property type="match status" value="1"/>
</dbReference>
<keyword evidence="2" id="KW-0238">DNA-binding</keyword>
<dbReference type="Pfam" id="PF00196">
    <property type="entry name" value="GerE"/>
    <property type="match status" value="1"/>
</dbReference>
<keyword evidence="1" id="KW-0805">Transcription regulation</keyword>
<dbReference type="SUPFAM" id="SSF46894">
    <property type="entry name" value="C-terminal effector domain of the bipartite response regulators"/>
    <property type="match status" value="1"/>
</dbReference>
<dbReference type="InterPro" id="IPR016032">
    <property type="entry name" value="Sig_transdc_resp-reg_C-effctor"/>
</dbReference>
<sequence>MATKLTQSLKNDYQILMEVKNNLGVNDDEYTNILSWALEKLRVTCFSYVYACYSPTEISPPVIMGNYPEEWVILYQKKSLYKQDPVIKKSCQTSSSFFWDKPEYGDDEQQSIFKLSSNYGIEQGFTVPIHEPGNAFGSIHFASEETNTDFREVISYHGHLLHYLSFLAHQYRPAKARQEKSKLLTPRETECLHWVAMGKTYEEIATILNISERTVKYHTRNIIEKMDAVNIKQAMAKLFQMN</sequence>
<dbReference type="PANTHER" id="PTHR44688">
    <property type="entry name" value="DNA-BINDING TRANSCRIPTIONAL ACTIVATOR DEVR_DOSR"/>
    <property type="match status" value="1"/>
</dbReference>
<dbReference type="InterPro" id="IPR005143">
    <property type="entry name" value="TF_LuxR_autoind-bd_dom"/>
</dbReference>
<dbReference type="Gene3D" id="1.10.10.10">
    <property type="entry name" value="Winged helix-like DNA-binding domain superfamily/Winged helix DNA-binding domain"/>
    <property type="match status" value="1"/>
</dbReference>
<dbReference type="InterPro" id="IPR036693">
    <property type="entry name" value="TF_LuxR_autoind-bd_dom_sf"/>
</dbReference>
<evidence type="ECO:0000256" key="1">
    <source>
        <dbReference type="ARBA" id="ARBA00023015"/>
    </source>
</evidence>
<protein>
    <submittedName>
        <fullName evidence="5">LuxR family transcriptional regulator</fullName>
    </submittedName>
</protein>
<evidence type="ECO:0000313" key="5">
    <source>
        <dbReference type="EMBL" id="MCL7931309.1"/>
    </source>
</evidence>
<dbReference type="SMART" id="SM00421">
    <property type="entry name" value="HTH_LUXR"/>
    <property type="match status" value="1"/>
</dbReference>
<evidence type="ECO:0000259" key="4">
    <source>
        <dbReference type="PROSITE" id="PS50043"/>
    </source>
</evidence>
<dbReference type="PROSITE" id="PS00622">
    <property type="entry name" value="HTH_LUXR_1"/>
    <property type="match status" value="1"/>
</dbReference>
<dbReference type="PROSITE" id="PS50043">
    <property type="entry name" value="HTH_LUXR_2"/>
    <property type="match status" value="1"/>
</dbReference>
<dbReference type="EMBL" id="JAMJPJ010000035">
    <property type="protein sequence ID" value="MCL7931309.1"/>
    <property type="molecule type" value="Genomic_DNA"/>
</dbReference>
<keyword evidence="3" id="KW-0804">Transcription</keyword>
<dbReference type="PRINTS" id="PR00038">
    <property type="entry name" value="HTHLUXR"/>
</dbReference>
<dbReference type="Gene3D" id="3.30.450.80">
    <property type="entry name" value="Transcription factor LuxR-like, autoinducer-binding domain"/>
    <property type="match status" value="1"/>
</dbReference>
<gene>
    <name evidence="5" type="ORF">M8006_15205</name>
</gene>
<dbReference type="Proteomes" id="UP001165308">
    <property type="component" value="Unassembled WGS sequence"/>
</dbReference>
<evidence type="ECO:0000256" key="2">
    <source>
        <dbReference type="ARBA" id="ARBA00023125"/>
    </source>
</evidence>
<evidence type="ECO:0000256" key="3">
    <source>
        <dbReference type="ARBA" id="ARBA00023163"/>
    </source>
</evidence>
<dbReference type="RefSeq" id="WP_250083648.1">
    <property type="nucleotide sequence ID" value="NZ_JAMJPJ010000035.1"/>
</dbReference>
<dbReference type="CDD" id="cd06170">
    <property type="entry name" value="LuxR_C_like"/>
    <property type="match status" value="1"/>
</dbReference>
<reference evidence="5" key="1">
    <citation type="submission" date="2022-05" db="EMBL/GenBank/DDBJ databases">
        <title>Halomonas geminus sp. nov. and Halomonas llamarensis sp. nov. isolated from high-altitude salars of the Atacama Desert.</title>
        <authorList>
            <person name="Hintersatz C."/>
            <person name="Rojas L.A."/>
            <person name="Wei T.-S."/>
            <person name="Kutschke S."/>
            <person name="Lehmann F."/>
            <person name="Jain R."/>
            <person name="Pollmann K."/>
        </authorList>
    </citation>
    <scope>NUCLEOTIDE SEQUENCE</scope>
    <source>
        <strain evidence="5">ATCHA</strain>
    </source>
</reference>
<evidence type="ECO:0000313" key="6">
    <source>
        <dbReference type="Proteomes" id="UP001165308"/>
    </source>
</evidence>
<proteinExistence type="predicted"/>
<dbReference type="InterPro" id="IPR000792">
    <property type="entry name" value="Tscrpt_reg_LuxR_C"/>
</dbReference>
<accession>A0ABT0SVJ2</accession>
<keyword evidence="6" id="KW-1185">Reference proteome</keyword>
<dbReference type="InterPro" id="IPR036388">
    <property type="entry name" value="WH-like_DNA-bd_sf"/>
</dbReference>
<feature type="domain" description="HTH luxR-type" evidence="4">
    <location>
        <begin position="177"/>
        <end position="242"/>
    </location>
</feature>
<dbReference type="SUPFAM" id="SSF75516">
    <property type="entry name" value="Pheromone-binding domain of LuxR-like quorum-sensing transcription factors"/>
    <property type="match status" value="1"/>
</dbReference>
<comment type="caution">
    <text evidence="5">The sequence shown here is derived from an EMBL/GenBank/DDBJ whole genome shotgun (WGS) entry which is preliminary data.</text>
</comment>
<name>A0ABT0SVJ2_9GAMM</name>
<organism evidence="5 6">
    <name type="scientific">Halomonas llamarensis</name>
    <dbReference type="NCBI Taxonomy" id="2945104"/>
    <lineage>
        <taxon>Bacteria</taxon>
        <taxon>Pseudomonadati</taxon>
        <taxon>Pseudomonadota</taxon>
        <taxon>Gammaproteobacteria</taxon>
        <taxon>Oceanospirillales</taxon>
        <taxon>Halomonadaceae</taxon>
        <taxon>Halomonas</taxon>
    </lineage>
</organism>